<gene>
    <name evidence="1" type="ORF">CPB83DRAFT_863726</name>
</gene>
<evidence type="ECO:0000313" key="1">
    <source>
        <dbReference type="EMBL" id="KAF9522970.1"/>
    </source>
</evidence>
<dbReference type="EMBL" id="MU157929">
    <property type="protein sequence ID" value="KAF9522970.1"/>
    <property type="molecule type" value="Genomic_DNA"/>
</dbReference>
<accession>A0A9P6E5Q0</accession>
<dbReference type="AlphaFoldDB" id="A0A9P6E5Q0"/>
<proteinExistence type="predicted"/>
<protein>
    <submittedName>
        <fullName evidence="1">Uncharacterized protein</fullName>
    </submittedName>
</protein>
<organism evidence="1 2">
    <name type="scientific">Crepidotus variabilis</name>
    <dbReference type="NCBI Taxonomy" id="179855"/>
    <lineage>
        <taxon>Eukaryota</taxon>
        <taxon>Fungi</taxon>
        <taxon>Dikarya</taxon>
        <taxon>Basidiomycota</taxon>
        <taxon>Agaricomycotina</taxon>
        <taxon>Agaricomycetes</taxon>
        <taxon>Agaricomycetidae</taxon>
        <taxon>Agaricales</taxon>
        <taxon>Agaricineae</taxon>
        <taxon>Crepidotaceae</taxon>
        <taxon>Crepidotus</taxon>
    </lineage>
</organism>
<comment type="caution">
    <text evidence="1">The sequence shown here is derived from an EMBL/GenBank/DDBJ whole genome shotgun (WGS) entry which is preliminary data.</text>
</comment>
<reference evidence="1" key="1">
    <citation type="submission" date="2020-11" db="EMBL/GenBank/DDBJ databases">
        <authorList>
            <consortium name="DOE Joint Genome Institute"/>
            <person name="Ahrendt S."/>
            <person name="Riley R."/>
            <person name="Andreopoulos W."/>
            <person name="Labutti K."/>
            <person name="Pangilinan J."/>
            <person name="Ruiz-Duenas F.J."/>
            <person name="Barrasa J.M."/>
            <person name="Sanchez-Garcia M."/>
            <person name="Camarero S."/>
            <person name="Miyauchi S."/>
            <person name="Serrano A."/>
            <person name="Linde D."/>
            <person name="Babiker R."/>
            <person name="Drula E."/>
            <person name="Ayuso-Fernandez I."/>
            <person name="Pacheco R."/>
            <person name="Padilla G."/>
            <person name="Ferreira P."/>
            <person name="Barriuso J."/>
            <person name="Kellner H."/>
            <person name="Castanera R."/>
            <person name="Alfaro M."/>
            <person name="Ramirez L."/>
            <person name="Pisabarro A.G."/>
            <person name="Kuo A."/>
            <person name="Tritt A."/>
            <person name="Lipzen A."/>
            <person name="He G."/>
            <person name="Yan M."/>
            <person name="Ng V."/>
            <person name="Cullen D."/>
            <person name="Martin F."/>
            <person name="Rosso M.-N."/>
            <person name="Henrissat B."/>
            <person name="Hibbett D."/>
            <person name="Martinez A.T."/>
            <person name="Grigoriev I.V."/>
        </authorList>
    </citation>
    <scope>NUCLEOTIDE SEQUENCE</scope>
    <source>
        <strain evidence="1">CBS 506.95</strain>
    </source>
</reference>
<dbReference type="Proteomes" id="UP000807306">
    <property type="component" value="Unassembled WGS sequence"/>
</dbReference>
<name>A0A9P6E5Q0_9AGAR</name>
<keyword evidence="2" id="KW-1185">Reference proteome</keyword>
<evidence type="ECO:0000313" key="2">
    <source>
        <dbReference type="Proteomes" id="UP000807306"/>
    </source>
</evidence>
<sequence length="186" mass="20815">MDPQGVEPPIRGGSTIADIERIGKVIKICEDITRLTAHISQISRSQVDVAAVQQTSNQVLEVLTLPSTALPPLSSLLHRYHRILVRVDRKLRSSSASVNLTTDFREPTACILDELKKYTLNASRTSPQPTNIMGFFNHSRRVKMSNVSIQLHQSNLDASPIQEQLHQVLRMQRLQTSVLFSSSGHR</sequence>